<keyword evidence="1" id="KW-0596">Phosphopantetheine</keyword>
<evidence type="ECO:0000256" key="1">
    <source>
        <dbReference type="ARBA" id="ARBA00022450"/>
    </source>
</evidence>
<comment type="caution">
    <text evidence="5">Lacks conserved residue(s) required for the propagation of feature annotation.</text>
</comment>
<dbReference type="InterPro" id="IPR009081">
    <property type="entry name" value="PP-bd_ACP"/>
</dbReference>
<dbReference type="PANTHER" id="PTHR43775">
    <property type="entry name" value="FATTY ACID SYNTHASE"/>
    <property type="match status" value="1"/>
</dbReference>
<dbReference type="InterPro" id="IPR032821">
    <property type="entry name" value="PKS_assoc"/>
</dbReference>
<dbReference type="OMA" id="VIFDISW"/>
<dbReference type="PROSITE" id="PS52019">
    <property type="entry name" value="PKS_MFAS_DH"/>
    <property type="match status" value="1"/>
</dbReference>
<dbReference type="RefSeq" id="XP_007863179.1">
    <property type="nucleotide sequence ID" value="XM_007864988.1"/>
</dbReference>
<dbReference type="InterPro" id="IPR016036">
    <property type="entry name" value="Malonyl_transacylase_ACP-bd"/>
</dbReference>
<dbReference type="SUPFAM" id="SSF55048">
    <property type="entry name" value="Probable ACP-binding domain of malonyl-CoA ACP transacylase"/>
    <property type="match status" value="1"/>
</dbReference>
<dbReference type="CDD" id="cd00833">
    <property type="entry name" value="PKS"/>
    <property type="match status" value="1"/>
</dbReference>
<dbReference type="GO" id="GO:0004312">
    <property type="term" value="F:fatty acid synthase activity"/>
    <property type="evidence" value="ECO:0007669"/>
    <property type="project" value="TreeGrafter"/>
</dbReference>
<dbReference type="Gene3D" id="3.40.47.10">
    <property type="match status" value="1"/>
</dbReference>
<feature type="domain" description="Ketosynthase family 3 (KS3)" evidence="6">
    <location>
        <begin position="6"/>
        <end position="427"/>
    </location>
</feature>
<dbReference type="SUPFAM" id="SSF47336">
    <property type="entry name" value="ACP-like"/>
    <property type="match status" value="1"/>
</dbReference>
<dbReference type="InterPro" id="IPR049900">
    <property type="entry name" value="PKS_mFAS_DH"/>
</dbReference>
<keyword evidence="4" id="KW-0511">Multifunctional enzyme</keyword>
<dbReference type="Proteomes" id="UP000030669">
    <property type="component" value="Unassembled WGS sequence"/>
</dbReference>
<reference evidence="8 9" key="1">
    <citation type="journal article" date="2012" name="Science">
        <title>The Paleozoic origin of enzymatic lignin decomposition reconstructed from 31 fungal genomes.</title>
        <authorList>
            <person name="Floudas D."/>
            <person name="Binder M."/>
            <person name="Riley R."/>
            <person name="Barry K."/>
            <person name="Blanchette R.A."/>
            <person name="Henrissat B."/>
            <person name="Martinez A.T."/>
            <person name="Otillar R."/>
            <person name="Spatafora J.W."/>
            <person name="Yadav J.S."/>
            <person name="Aerts A."/>
            <person name="Benoit I."/>
            <person name="Boyd A."/>
            <person name="Carlson A."/>
            <person name="Copeland A."/>
            <person name="Coutinho P.M."/>
            <person name="de Vries R.P."/>
            <person name="Ferreira P."/>
            <person name="Findley K."/>
            <person name="Foster B."/>
            <person name="Gaskell J."/>
            <person name="Glotzer D."/>
            <person name="Gorecki P."/>
            <person name="Heitman J."/>
            <person name="Hesse C."/>
            <person name="Hori C."/>
            <person name="Igarashi K."/>
            <person name="Jurgens J.A."/>
            <person name="Kallen N."/>
            <person name="Kersten P."/>
            <person name="Kohler A."/>
            <person name="Kuees U."/>
            <person name="Kumar T.K.A."/>
            <person name="Kuo A."/>
            <person name="LaButti K."/>
            <person name="Larrondo L.F."/>
            <person name="Lindquist E."/>
            <person name="Ling A."/>
            <person name="Lombard V."/>
            <person name="Lucas S."/>
            <person name="Lundell T."/>
            <person name="Martin R."/>
            <person name="McLaughlin D.J."/>
            <person name="Morgenstern I."/>
            <person name="Morin E."/>
            <person name="Murat C."/>
            <person name="Nagy L.G."/>
            <person name="Nolan M."/>
            <person name="Ohm R.A."/>
            <person name="Patyshakuliyeva A."/>
            <person name="Rokas A."/>
            <person name="Ruiz-Duenas F.J."/>
            <person name="Sabat G."/>
            <person name="Salamov A."/>
            <person name="Samejima M."/>
            <person name="Schmutz J."/>
            <person name="Slot J.C."/>
            <person name="St John F."/>
            <person name="Stenlid J."/>
            <person name="Sun H."/>
            <person name="Sun S."/>
            <person name="Syed K."/>
            <person name="Tsang A."/>
            <person name="Wiebenga A."/>
            <person name="Young D."/>
            <person name="Pisabarro A."/>
            <person name="Eastwood D.C."/>
            <person name="Martin F."/>
            <person name="Cullen D."/>
            <person name="Grigoriev I.V."/>
            <person name="Hibbett D.S."/>
        </authorList>
    </citation>
    <scope>NUCLEOTIDE SEQUENCE [LARGE SCALE GENOMIC DNA]</scope>
    <source>
        <strain evidence="8 9">ATCC 11539</strain>
    </source>
</reference>
<dbReference type="OrthoDB" id="329835at2759"/>
<dbReference type="InterPro" id="IPR016035">
    <property type="entry name" value="Acyl_Trfase/lysoPLipase"/>
</dbReference>
<dbReference type="Pfam" id="PF00109">
    <property type="entry name" value="ketoacyl-synt"/>
    <property type="match status" value="1"/>
</dbReference>
<dbReference type="GO" id="GO:0006633">
    <property type="term" value="P:fatty acid biosynthetic process"/>
    <property type="evidence" value="ECO:0007669"/>
    <property type="project" value="TreeGrafter"/>
</dbReference>
<dbReference type="InterPro" id="IPR036736">
    <property type="entry name" value="ACP-like_sf"/>
</dbReference>
<dbReference type="InterPro" id="IPR014031">
    <property type="entry name" value="Ketoacyl_synth_C"/>
</dbReference>
<dbReference type="InterPro" id="IPR020841">
    <property type="entry name" value="PKS_Beta-ketoAc_synthase_dom"/>
</dbReference>
<dbReference type="eggNOG" id="KOG1202">
    <property type="taxonomic scope" value="Eukaryota"/>
</dbReference>
<dbReference type="SUPFAM" id="SSF53901">
    <property type="entry name" value="Thiolase-like"/>
    <property type="match status" value="1"/>
</dbReference>
<protein>
    <submittedName>
        <fullName evidence="8">Polyketide synthase</fullName>
    </submittedName>
</protein>
<accession>S7QEV2</accession>
<dbReference type="InterPro" id="IPR050091">
    <property type="entry name" value="PKS_NRPS_Biosynth_Enz"/>
</dbReference>
<organism evidence="8 9">
    <name type="scientific">Gloeophyllum trabeum (strain ATCC 11539 / FP-39264 / Madison 617)</name>
    <name type="common">Brown rot fungus</name>
    <dbReference type="NCBI Taxonomy" id="670483"/>
    <lineage>
        <taxon>Eukaryota</taxon>
        <taxon>Fungi</taxon>
        <taxon>Dikarya</taxon>
        <taxon>Basidiomycota</taxon>
        <taxon>Agaricomycotina</taxon>
        <taxon>Agaricomycetes</taxon>
        <taxon>Gloeophyllales</taxon>
        <taxon>Gloeophyllaceae</taxon>
        <taxon>Gloeophyllum</taxon>
    </lineage>
</organism>
<dbReference type="InterPro" id="IPR001227">
    <property type="entry name" value="Ac_transferase_dom_sf"/>
</dbReference>
<name>S7QEV2_GLOTA</name>
<dbReference type="InterPro" id="IPR057326">
    <property type="entry name" value="KR_dom"/>
</dbReference>
<evidence type="ECO:0000313" key="9">
    <source>
        <dbReference type="Proteomes" id="UP000030669"/>
    </source>
</evidence>
<proteinExistence type="predicted"/>
<dbReference type="Pfam" id="PF00550">
    <property type="entry name" value="PP-binding"/>
    <property type="match status" value="1"/>
</dbReference>
<gene>
    <name evidence="8" type="primary">pks2</name>
    <name evidence="8" type="ORF">GLOTRDRAFT_103847</name>
</gene>
<dbReference type="Gene3D" id="1.10.1200.10">
    <property type="entry name" value="ACP-like"/>
    <property type="match status" value="1"/>
</dbReference>
<keyword evidence="2" id="KW-0597">Phosphoprotein</keyword>
<dbReference type="PROSITE" id="PS52004">
    <property type="entry name" value="KS3_2"/>
    <property type="match status" value="1"/>
</dbReference>
<dbReference type="GeneID" id="19298604"/>
<dbReference type="Gene3D" id="3.10.129.10">
    <property type="entry name" value="Hotdog Thioesterase"/>
    <property type="match status" value="1"/>
</dbReference>
<dbReference type="Pfam" id="PF16197">
    <property type="entry name" value="KAsynt_C_assoc"/>
    <property type="match status" value="1"/>
</dbReference>
<keyword evidence="3" id="KW-0808">Transferase</keyword>
<dbReference type="HOGENOM" id="CLU_000022_31_0_1"/>
<dbReference type="SMART" id="SM00825">
    <property type="entry name" value="PKS_KS"/>
    <property type="match status" value="1"/>
</dbReference>
<dbReference type="InterPro" id="IPR014030">
    <property type="entry name" value="Ketoacyl_synth_N"/>
</dbReference>
<dbReference type="InterPro" id="IPR036291">
    <property type="entry name" value="NAD(P)-bd_dom_sf"/>
</dbReference>
<dbReference type="InterPro" id="IPR042104">
    <property type="entry name" value="PKS_dehydratase_sf"/>
</dbReference>
<dbReference type="Pfam" id="PF08659">
    <property type="entry name" value="KR"/>
    <property type="match status" value="1"/>
</dbReference>
<evidence type="ECO:0000256" key="3">
    <source>
        <dbReference type="ARBA" id="ARBA00022679"/>
    </source>
</evidence>
<feature type="domain" description="PKS/mFAS DH" evidence="7">
    <location>
        <begin position="768"/>
        <end position="1084"/>
    </location>
</feature>
<evidence type="ECO:0000259" key="7">
    <source>
        <dbReference type="PROSITE" id="PS52019"/>
    </source>
</evidence>
<dbReference type="Pfam" id="PF00698">
    <property type="entry name" value="Acyl_transf_1"/>
    <property type="match status" value="1"/>
</dbReference>
<evidence type="ECO:0000256" key="2">
    <source>
        <dbReference type="ARBA" id="ARBA00022553"/>
    </source>
</evidence>
<dbReference type="EMBL" id="KB469298">
    <property type="protein sequence ID" value="EPQ57833.1"/>
    <property type="molecule type" value="Genomic_DNA"/>
</dbReference>
<dbReference type="SMART" id="SM00827">
    <property type="entry name" value="PKS_AT"/>
    <property type="match status" value="1"/>
</dbReference>
<feature type="region of interest" description="N-terminal hotdog fold" evidence="5">
    <location>
        <begin position="768"/>
        <end position="916"/>
    </location>
</feature>
<evidence type="ECO:0000256" key="5">
    <source>
        <dbReference type="PROSITE-ProRule" id="PRU01363"/>
    </source>
</evidence>
<dbReference type="InterPro" id="IPR014043">
    <property type="entry name" value="Acyl_transferase_dom"/>
</dbReference>
<dbReference type="Pfam" id="PF02801">
    <property type="entry name" value="Ketoacyl-synt_C"/>
    <property type="match status" value="1"/>
</dbReference>
<sequence>MQTLESFPIAVVGIAVELPSGAWSAENLDLLSFSRFLFEKAESYEHIPKERFNIEHIQGDALGNVIPDTGSFLRDLSQFDYMEFGITGRDARLLPVSTRKLIECTFLSLLDSGIDYRGRNIGCYTSGVAHDLFSVSGHNDADARASLAYAPSTLANKVSYHLDLRGPSIPVDTACSSSLHATHLAIQALRNSECEAAVVGGSQINHRFAEWLTYSQVSGVLSPDGKCKPFDASANGFSRSEGVVSIVLKPLHAALLDGDKIYCSILGTGVNSCGAQAPVNAPVAESQREAMRRAFRMARRSPQDVDFIELHATGTKKGDPTEANWIGAECSRDDELLVGSVKGNIGHLEITAFLGSLAKVCCIFNTGMIPPNVNFKNPNEGIKWNEYRLRVPTEPEPLKCRSSSGRSLIAMTSSGIGGANGHCVVEGPPALDKREKTFWRVEMSLIPAVLIAGGLSPRSAKAIGDSLRDAYTDDDRHQISRLYSRRARSMPWRSFAIAKGGKVSQFQEPVLSHRSSVPLVFVYSGQGPQYFDKDPHEDVLGEVWPIAITLPALAMVQIALFDTLVSLAIKPDAVIGHSAGETAMIYASGAGSKALALELAIARGRAMSALEDADGAMAAVNCSVDQVRDIIATVIAEAGFGPLEIGCYNTPEAVTLSGKASHINLAVQVAEGRGFFARRLRTKIPVHSAMMDLCQSEYQRLVQDVFARYTVQAPSIDVYSAESGEAFTKIFDAQYFWDNTRGSVRFAEAVKALQFKYSTAIFVELGPHPVLSGYVSSMVGKDSPVLCPLRRPKKGQPAVELQGLVEFVGKLVVSGYHSVDFNVLSACDQEGQVTPLPYPFARRDVPYVAATPEITRQRQNRNGPLNYPQLQVNVNTHPALAEHVIKGEPIMPAAGYLEMYDRLHAKGYLSMETPALSPTPIDLEHVLARLNAIDMKNFYDGFASFAQYGPMYQRVTACYRGVDTQGREEVLVEVRGNDGDIPDLDGYHLHPAILDGALHVMVHPILTCCWDSARYYLPAKVGAFTVHDALFKKPFPKVVFAHGTMSAWSPEAIIYNFTIVRKDGVPLCTFESFEVARHGYIPETVERRFEVVDVHMGLVLPRQIANGHGPRVNGIKENDHTPEVEGATVNGNGNANGDAKPRIDGGISICSRQHENTVIIDYGRGVEMHIQELLSKMDTLAPVRLWLRASAGLDGDALLGFSRSLRKEYGAWSVRAAVFPASWSEEDKATAMKHLLSSECEDEIYVQEDGTVTVPRIMPSVPPAASAPFHPESPWVYDGVLVRQVSTPRVPPDHIQIDITGVSQVSKALYSFLGTTAGESREVVGIAVGPISNVAVVHLGSIVDVKAFSGANNVPAFALAAAVLGVGYSNFAHPDRIRDTSAFVTHAETAVGRSIAAIYETLGLEVLSCSGRPTVSDLKTIAVRRPTFILSGCEDASDIQVFDDHVSPKGKVFLWSDAKRGVPGALSSDPWAVGDAIKLALAKYPHAKTSFKAPVKMIRGALPKEVPLDIAILSQDKTYLLIGGIGSLGLEIALWMYSQGARSIVMTSRGGRASILKRGSALSKRIMKHLDGLLDLKLHAVAADAVSLKDIRRVVSAIDKPLGGCMILSAALIDRTFHAQTAETFEAPFPPKVGAFQVLEQAVDVDSLDFFVTVSSVSAMFGNAGQTNYASANTALAGLTKKYKNAFCMVCPAIIDSAIALKGDADSVYRRRLRHLTDWGMSASELCTYLGDGIRKLRDGTVWQYVPNFDWPRVAANMGVSAVFKHLLPESNIATARESQGTSDLKDIICKILEVAPNDLVPDVPLTAYGLDSLSATSLSTALASLVAISQIQLLADVTFQQLEAAAEEAKSSSFVSTQTEATEFGEIDEMLHMVEQFGSDFHSVQPESDEAPASTGWVIVITGTRGSLGTHMLARLLLSSNVSKIHSTATHSSLPDPRVSVGPGYSKSKWVSERLLDVAMSKIPGFSATTIRIHQLAGGLNGSWKPSEWFPALVSASVALGCFPDGRDSISWIPVDMAAAAMVDFLTCRDAVLHLRHPKPILWRVMANSLARIIDVPVVPYAEWLARLEHELKAQGIRQISPYLAPAMRLMDVYRSPRSDDHPAQPMTESNGLFPALSIGKAIEASPTLRDPDLPEIQEDEIAAWVRYWRQMDALPGN</sequence>
<dbReference type="PANTHER" id="PTHR43775:SF37">
    <property type="entry name" value="SI:DKEY-61P9.11"/>
    <property type="match status" value="1"/>
</dbReference>
<dbReference type="InterPro" id="IPR016039">
    <property type="entry name" value="Thiolase-like"/>
</dbReference>
<evidence type="ECO:0000313" key="8">
    <source>
        <dbReference type="EMBL" id="EPQ57833.1"/>
    </source>
</evidence>
<dbReference type="Gene3D" id="3.40.50.720">
    <property type="entry name" value="NAD(P)-binding Rossmann-like Domain"/>
    <property type="match status" value="3"/>
</dbReference>
<dbReference type="STRING" id="670483.S7QEV2"/>
<dbReference type="KEGG" id="gtr:GLOTRDRAFT_103847"/>
<evidence type="ECO:0000259" key="6">
    <source>
        <dbReference type="PROSITE" id="PS52004"/>
    </source>
</evidence>
<evidence type="ECO:0000256" key="4">
    <source>
        <dbReference type="ARBA" id="ARBA00023268"/>
    </source>
</evidence>
<dbReference type="Pfam" id="PF14765">
    <property type="entry name" value="PS-DH"/>
    <property type="match status" value="1"/>
</dbReference>
<dbReference type="SUPFAM" id="SSF52151">
    <property type="entry name" value="FabD/lysophospholipase-like"/>
    <property type="match status" value="1"/>
</dbReference>
<dbReference type="InterPro" id="IPR049551">
    <property type="entry name" value="PKS_DH_C"/>
</dbReference>
<keyword evidence="9" id="KW-1185">Reference proteome</keyword>
<dbReference type="SMART" id="SM00822">
    <property type="entry name" value="PKS_KR"/>
    <property type="match status" value="1"/>
</dbReference>
<dbReference type="InterPro" id="IPR013968">
    <property type="entry name" value="PKS_KR"/>
</dbReference>
<dbReference type="SUPFAM" id="SSF51735">
    <property type="entry name" value="NAD(P)-binding Rossmann-fold domains"/>
    <property type="match status" value="2"/>
</dbReference>
<dbReference type="Gene3D" id="3.10.129.110">
    <property type="entry name" value="Polyketide synthase dehydratase"/>
    <property type="match status" value="1"/>
</dbReference>
<dbReference type="Gene3D" id="3.40.366.10">
    <property type="entry name" value="Malonyl-Coenzyme A Acyl Carrier Protein, domain 2"/>
    <property type="match status" value="1"/>
</dbReference>
<feature type="region of interest" description="C-terminal hotdog fold" evidence="5">
    <location>
        <begin position="930"/>
        <end position="1084"/>
    </location>
</feature>